<dbReference type="RefSeq" id="WP_198100515.1">
    <property type="nucleotide sequence ID" value="NZ_JAEDAL010000003.1"/>
</dbReference>
<dbReference type="Proteomes" id="UP000620139">
    <property type="component" value="Unassembled WGS sequence"/>
</dbReference>
<dbReference type="Gene3D" id="3.30.70.100">
    <property type="match status" value="1"/>
</dbReference>
<name>A0A931IXM9_9BURK</name>
<dbReference type="AlphaFoldDB" id="A0A931IXM9"/>
<evidence type="ECO:0000259" key="1">
    <source>
        <dbReference type="Pfam" id="PF07045"/>
    </source>
</evidence>
<dbReference type="SUPFAM" id="SSF54909">
    <property type="entry name" value="Dimeric alpha+beta barrel"/>
    <property type="match status" value="1"/>
</dbReference>
<dbReference type="PANTHER" id="PTHR41521">
    <property type="match status" value="1"/>
</dbReference>
<evidence type="ECO:0000313" key="2">
    <source>
        <dbReference type="EMBL" id="MBH9552900.1"/>
    </source>
</evidence>
<dbReference type="PANTHER" id="PTHR41521:SF4">
    <property type="entry name" value="BLR0684 PROTEIN"/>
    <property type="match status" value="1"/>
</dbReference>
<dbReference type="EMBL" id="JAEDAL010000003">
    <property type="protein sequence ID" value="MBH9552900.1"/>
    <property type="molecule type" value="Genomic_DNA"/>
</dbReference>
<dbReference type="InterPro" id="IPR011008">
    <property type="entry name" value="Dimeric_a/b-barrel"/>
</dbReference>
<sequence length="102" mass="11036">MSTTPAYALITVKITDSEAFKAYMAAAPASIAACGGEYLVRGGAFETVEGDWNPARITVLRFPSMERAKAWYHGDAYTQARGFRAGATEYFNVTLVEGYAPV</sequence>
<keyword evidence="3" id="KW-1185">Reference proteome</keyword>
<gene>
    <name evidence="2" type="ORF">I7X43_08540</name>
</gene>
<proteinExistence type="predicted"/>
<dbReference type="Pfam" id="PF07045">
    <property type="entry name" value="DUF1330"/>
    <property type="match status" value="1"/>
</dbReference>
<reference evidence="2" key="1">
    <citation type="submission" date="2020-12" db="EMBL/GenBank/DDBJ databases">
        <title>The genome sequence of Inhella sp. 4Y17.</title>
        <authorList>
            <person name="Liu Y."/>
        </authorList>
    </citation>
    <scope>NUCLEOTIDE SEQUENCE</scope>
    <source>
        <strain evidence="2">4Y10</strain>
    </source>
</reference>
<evidence type="ECO:0000313" key="3">
    <source>
        <dbReference type="Proteomes" id="UP000620139"/>
    </source>
</evidence>
<comment type="caution">
    <text evidence="2">The sequence shown here is derived from an EMBL/GenBank/DDBJ whole genome shotgun (WGS) entry which is preliminary data.</text>
</comment>
<organism evidence="2 3">
    <name type="scientific">Inhella gelatinilytica</name>
    <dbReference type="NCBI Taxonomy" id="2795030"/>
    <lineage>
        <taxon>Bacteria</taxon>
        <taxon>Pseudomonadati</taxon>
        <taxon>Pseudomonadota</taxon>
        <taxon>Betaproteobacteria</taxon>
        <taxon>Burkholderiales</taxon>
        <taxon>Sphaerotilaceae</taxon>
        <taxon>Inhella</taxon>
    </lineage>
</organism>
<feature type="domain" description="DUF1330" evidence="1">
    <location>
        <begin position="5"/>
        <end position="99"/>
    </location>
</feature>
<accession>A0A931IXM9</accession>
<dbReference type="InterPro" id="IPR010753">
    <property type="entry name" value="DUF1330"/>
</dbReference>
<protein>
    <submittedName>
        <fullName evidence="2">DUF1330 domain-containing protein</fullName>
    </submittedName>
</protein>